<accession>A0A517Q6S4</accession>
<dbReference type="SMART" id="SM00506">
    <property type="entry name" value="A1pp"/>
    <property type="match status" value="1"/>
</dbReference>
<dbReference type="EMBL" id="CP037421">
    <property type="protein sequence ID" value="QDT27331.1"/>
    <property type="molecule type" value="Genomic_DNA"/>
</dbReference>
<dbReference type="SUPFAM" id="SSF52949">
    <property type="entry name" value="Macro domain-like"/>
    <property type="match status" value="1"/>
</dbReference>
<dbReference type="InterPro" id="IPR043472">
    <property type="entry name" value="Macro_dom-like"/>
</dbReference>
<dbReference type="Pfam" id="PF01661">
    <property type="entry name" value="Macro"/>
    <property type="match status" value="1"/>
</dbReference>
<dbReference type="Proteomes" id="UP000315647">
    <property type="component" value="Chromosome"/>
</dbReference>
<dbReference type="PANTHER" id="PTHR34413">
    <property type="entry name" value="PROPHAGE TAIL FIBER ASSEMBLY PROTEIN HOMOLOG TFAE-RELATED-RELATED"/>
    <property type="match status" value="1"/>
</dbReference>
<dbReference type="RefSeq" id="WP_145449605.1">
    <property type="nucleotide sequence ID" value="NZ_CP037421.1"/>
</dbReference>
<dbReference type="InterPro" id="IPR051220">
    <property type="entry name" value="TFA_Chaperone"/>
</dbReference>
<organism evidence="2 3">
    <name type="scientific">Gimesia panareensis</name>
    <dbReference type="NCBI Taxonomy" id="2527978"/>
    <lineage>
        <taxon>Bacteria</taxon>
        <taxon>Pseudomonadati</taxon>
        <taxon>Planctomycetota</taxon>
        <taxon>Planctomycetia</taxon>
        <taxon>Planctomycetales</taxon>
        <taxon>Planctomycetaceae</taxon>
        <taxon>Gimesia</taxon>
    </lineage>
</organism>
<name>A0A517Q6S4_9PLAN</name>
<dbReference type="Gene3D" id="3.40.220.10">
    <property type="entry name" value="Leucine Aminopeptidase, subunit E, domain 1"/>
    <property type="match status" value="1"/>
</dbReference>
<evidence type="ECO:0000313" key="2">
    <source>
        <dbReference type="EMBL" id="QDT27331.1"/>
    </source>
</evidence>
<reference evidence="2 3" key="1">
    <citation type="submission" date="2019-03" db="EMBL/GenBank/DDBJ databases">
        <title>Deep-cultivation of Planctomycetes and their phenomic and genomic characterization uncovers novel biology.</title>
        <authorList>
            <person name="Wiegand S."/>
            <person name="Jogler M."/>
            <person name="Boedeker C."/>
            <person name="Pinto D."/>
            <person name="Vollmers J."/>
            <person name="Rivas-Marin E."/>
            <person name="Kohn T."/>
            <person name="Peeters S.H."/>
            <person name="Heuer A."/>
            <person name="Rast P."/>
            <person name="Oberbeckmann S."/>
            <person name="Bunk B."/>
            <person name="Jeske O."/>
            <person name="Meyerdierks A."/>
            <person name="Storesund J.E."/>
            <person name="Kallscheuer N."/>
            <person name="Luecker S."/>
            <person name="Lage O.M."/>
            <person name="Pohl T."/>
            <person name="Merkel B.J."/>
            <person name="Hornburger P."/>
            <person name="Mueller R.-W."/>
            <person name="Bruemmer F."/>
            <person name="Labrenz M."/>
            <person name="Spormann A.M."/>
            <person name="Op den Camp H."/>
            <person name="Overmann J."/>
            <person name="Amann R."/>
            <person name="Jetten M.S.M."/>
            <person name="Mascher T."/>
            <person name="Medema M.H."/>
            <person name="Devos D.P."/>
            <person name="Kaster A.-K."/>
            <person name="Ovreas L."/>
            <person name="Rohde M."/>
            <person name="Galperin M.Y."/>
            <person name="Jogler C."/>
        </authorList>
    </citation>
    <scope>NUCLEOTIDE SEQUENCE [LARGE SCALE GENOMIC DNA]</scope>
    <source>
        <strain evidence="2 3">Enr10</strain>
    </source>
</reference>
<evidence type="ECO:0000259" key="1">
    <source>
        <dbReference type="PROSITE" id="PS51154"/>
    </source>
</evidence>
<protein>
    <submittedName>
        <fullName evidence="2">RNase III inhibitor</fullName>
    </submittedName>
</protein>
<sequence>MALPLDLWLIHPDSEMCDAFRDRFQQLPHVTVIESRFEDLPPHDCFVTAANSFGIMTAGIDAAVVRFHGEELMQRIQHRIMDLYLGEQPLGTSFLEPTGNPEFPYVAHSPTMRVPGSISGTDKVYAATWASLLAVYQHNVSHRGNESEQIKTVVFPAMGAGFGGVPYREVARQMAVAWQHYLDPPHRMDWDMVIRRQKAIAYDEGQQVVR</sequence>
<keyword evidence="3" id="KW-1185">Reference proteome</keyword>
<dbReference type="PROSITE" id="PS51154">
    <property type="entry name" value="MACRO"/>
    <property type="match status" value="1"/>
</dbReference>
<feature type="domain" description="Macro" evidence="1">
    <location>
        <begin position="17"/>
        <end position="210"/>
    </location>
</feature>
<dbReference type="InterPro" id="IPR002589">
    <property type="entry name" value="Macro_dom"/>
</dbReference>
<dbReference type="AlphaFoldDB" id="A0A517Q6S4"/>
<evidence type="ECO:0000313" key="3">
    <source>
        <dbReference type="Proteomes" id="UP000315647"/>
    </source>
</evidence>
<proteinExistence type="predicted"/>
<dbReference type="PANTHER" id="PTHR34413:SF2">
    <property type="entry name" value="PROPHAGE TAIL FIBER ASSEMBLY PROTEIN HOMOLOG TFAE-RELATED"/>
    <property type="match status" value="1"/>
</dbReference>
<gene>
    <name evidence="2" type="ORF">Enr10x_26480</name>
</gene>